<dbReference type="AlphaFoldDB" id="A0AAD3Y7K2"/>
<dbReference type="InterPro" id="IPR036188">
    <property type="entry name" value="FAD/NAD-bd_sf"/>
</dbReference>
<evidence type="ECO:0000256" key="1">
    <source>
        <dbReference type="ARBA" id="ARBA00001974"/>
    </source>
</evidence>
<dbReference type="PANTHER" id="PTHR43098:SF4">
    <property type="entry name" value="BLR3857 PROTEIN"/>
    <property type="match status" value="1"/>
</dbReference>
<evidence type="ECO:0000313" key="9">
    <source>
        <dbReference type="Proteomes" id="UP001222932"/>
    </source>
</evidence>
<accession>A0AAD3Y7K2</accession>
<dbReference type="GO" id="GO:0004497">
    <property type="term" value="F:monooxygenase activity"/>
    <property type="evidence" value="ECO:0007669"/>
    <property type="project" value="UniProtKB-KW"/>
</dbReference>
<reference evidence="8" key="2">
    <citation type="submission" date="2023-06" db="EMBL/GenBank/DDBJ databases">
        <authorList>
            <person name="Kobayashi Y."/>
            <person name="Kayamori A."/>
            <person name="Aoki K."/>
            <person name="Shiwa Y."/>
            <person name="Fujita N."/>
            <person name="Sugita T."/>
            <person name="Iwasaki W."/>
            <person name="Tanaka N."/>
            <person name="Takashima M."/>
        </authorList>
    </citation>
    <scope>NUCLEOTIDE SEQUENCE</scope>
    <source>
        <strain evidence="8">HIS016</strain>
    </source>
</reference>
<evidence type="ECO:0000256" key="6">
    <source>
        <dbReference type="ARBA" id="ARBA00023002"/>
    </source>
</evidence>
<protein>
    <recommendedName>
        <fullName evidence="10">Cyclohexanone monooxygenase</fullName>
    </recommendedName>
</protein>
<keyword evidence="4" id="KW-0274">FAD</keyword>
<dbReference type="PANTHER" id="PTHR43098">
    <property type="entry name" value="L-ORNITHINE N(5)-MONOOXYGENASE-RELATED"/>
    <property type="match status" value="1"/>
</dbReference>
<proteinExistence type="inferred from homology"/>
<keyword evidence="5" id="KW-0521">NADP</keyword>
<evidence type="ECO:0000256" key="7">
    <source>
        <dbReference type="ARBA" id="ARBA00023033"/>
    </source>
</evidence>
<keyword evidence="7" id="KW-0503">Monooxygenase</keyword>
<dbReference type="SUPFAM" id="SSF51905">
    <property type="entry name" value="FAD/NAD(P)-binding domain"/>
    <property type="match status" value="2"/>
</dbReference>
<dbReference type="EMBL" id="BTCM01000001">
    <property type="protein sequence ID" value="GMK53556.1"/>
    <property type="molecule type" value="Genomic_DNA"/>
</dbReference>
<name>A0AAD3Y7K2_9TREE</name>
<evidence type="ECO:0000256" key="4">
    <source>
        <dbReference type="ARBA" id="ARBA00022827"/>
    </source>
</evidence>
<organism evidence="8 9">
    <name type="scientific">Cutaneotrichosporon spelunceum</name>
    <dbReference type="NCBI Taxonomy" id="1672016"/>
    <lineage>
        <taxon>Eukaryota</taxon>
        <taxon>Fungi</taxon>
        <taxon>Dikarya</taxon>
        <taxon>Basidiomycota</taxon>
        <taxon>Agaricomycotina</taxon>
        <taxon>Tremellomycetes</taxon>
        <taxon>Trichosporonales</taxon>
        <taxon>Trichosporonaceae</taxon>
        <taxon>Cutaneotrichosporon</taxon>
    </lineage>
</organism>
<comment type="similarity">
    <text evidence="2">Belongs to the FAD-binding monooxygenase family.</text>
</comment>
<evidence type="ECO:0000256" key="3">
    <source>
        <dbReference type="ARBA" id="ARBA00022630"/>
    </source>
</evidence>
<comment type="caution">
    <text evidence="8">The sequence shown here is derived from an EMBL/GenBank/DDBJ whole genome shotgun (WGS) entry which is preliminary data.</text>
</comment>
<sequence length="632" mass="71001">MTVQAIPVPQAVPEQTKPVDVVTDEERAALRAKYLAERDKRIRADGVSQYKQLKGILKLSDDKDPYTEVKPREPLSDHVDFLFLGGGFAALSVCARLKEAGFNDSLRILESGGDFGGVWYWNRFPGAMCDTAAMVYLPLLEEVGNRPSAKYVRGPEILAHAQRIARHYGLYEHALFSTHLETLTWEEENQQWRVKTKEGDNFTATHVAMGTGPLNKPHLPGVEGLEKFERPAMHTARWDFEVTGGGWDGEVMEKLKDKRVGIIGTGATAVQCIPQLGRDSGELFVFQRTASAVAVRGNHEIDPEWFATLDKGWQRKWIANFVQLMSTGIDDVDHVQDGWTDSVKRITGRMIEEAIKNGQDPAELGFTDYVKAYHLTDDEYTSAVRARTDEVVNDKETADGLKAWYRQYCKRPCFHDEYLETFNIPTVHLVDTDGKGVERIDETGVWANGKHYELDVLVYATGFEFSSSYTKRSDLEVYGRNGLALSDAWGEGMRSYQGMHVRDFPNLFIVGVFQGASLISNITTNFTDAGQTIAAMLKKEKELGAKVIETSQQAQDDWVKLILDNYTNFIGGPECTPGYYNNEGHEEGEKERLNGGRYPHGSHKFFEYIADWRNSGEFEGIEFDGKPVAVTA</sequence>
<reference evidence="8" key="1">
    <citation type="journal article" date="2023" name="BMC Genomics">
        <title>Chromosome-level genome assemblies of Cutaneotrichosporon spp. (Trichosporonales, Basidiomycota) reveal imbalanced evolution between nucleotide sequences and chromosome synteny.</title>
        <authorList>
            <person name="Kobayashi Y."/>
            <person name="Kayamori A."/>
            <person name="Aoki K."/>
            <person name="Shiwa Y."/>
            <person name="Matsutani M."/>
            <person name="Fujita N."/>
            <person name="Sugita T."/>
            <person name="Iwasaki W."/>
            <person name="Tanaka N."/>
            <person name="Takashima M."/>
        </authorList>
    </citation>
    <scope>NUCLEOTIDE SEQUENCE</scope>
    <source>
        <strain evidence="8">HIS016</strain>
    </source>
</reference>
<dbReference type="Proteomes" id="UP001222932">
    <property type="component" value="Unassembled WGS sequence"/>
</dbReference>
<dbReference type="Pfam" id="PF13450">
    <property type="entry name" value="NAD_binding_8"/>
    <property type="match status" value="1"/>
</dbReference>
<dbReference type="InterPro" id="IPR050775">
    <property type="entry name" value="FAD-binding_Monooxygenases"/>
</dbReference>
<keyword evidence="9" id="KW-1185">Reference proteome</keyword>
<keyword evidence="6" id="KW-0560">Oxidoreductase</keyword>
<comment type="cofactor">
    <cofactor evidence="1">
        <name>FAD</name>
        <dbReference type="ChEBI" id="CHEBI:57692"/>
    </cofactor>
</comment>
<evidence type="ECO:0000256" key="5">
    <source>
        <dbReference type="ARBA" id="ARBA00022857"/>
    </source>
</evidence>
<evidence type="ECO:0008006" key="10">
    <source>
        <dbReference type="Google" id="ProtNLM"/>
    </source>
</evidence>
<evidence type="ECO:0000313" key="8">
    <source>
        <dbReference type="EMBL" id="GMK53556.1"/>
    </source>
</evidence>
<gene>
    <name evidence="8" type="ORF">CspeluHIS016_0101420</name>
</gene>
<evidence type="ECO:0000256" key="2">
    <source>
        <dbReference type="ARBA" id="ARBA00010139"/>
    </source>
</evidence>
<dbReference type="Gene3D" id="3.50.50.60">
    <property type="entry name" value="FAD/NAD(P)-binding domain"/>
    <property type="match status" value="3"/>
</dbReference>
<keyword evidence="3" id="KW-0285">Flavoprotein</keyword>